<comment type="caution">
    <text evidence="3">The sequence shown here is derived from an EMBL/GenBank/DDBJ whole genome shotgun (WGS) entry which is preliminary data.</text>
</comment>
<keyword evidence="2" id="KW-0472">Membrane</keyword>
<proteinExistence type="predicted"/>
<dbReference type="InterPro" id="IPR053018">
    <property type="entry name" value="Elsinochrome_Biosynth-Asso"/>
</dbReference>
<evidence type="ECO:0000313" key="4">
    <source>
        <dbReference type="Proteomes" id="UP001301769"/>
    </source>
</evidence>
<protein>
    <submittedName>
        <fullName evidence="3">Uncharacterized protein</fullName>
    </submittedName>
</protein>
<keyword evidence="2" id="KW-0812">Transmembrane</keyword>
<feature type="transmembrane region" description="Helical" evidence="2">
    <location>
        <begin position="345"/>
        <end position="367"/>
    </location>
</feature>
<evidence type="ECO:0000256" key="1">
    <source>
        <dbReference type="SAM" id="MobiDB-lite"/>
    </source>
</evidence>
<keyword evidence="2" id="KW-1133">Transmembrane helix</keyword>
<organism evidence="3 4">
    <name type="scientific">Rhypophila decipiens</name>
    <dbReference type="NCBI Taxonomy" id="261697"/>
    <lineage>
        <taxon>Eukaryota</taxon>
        <taxon>Fungi</taxon>
        <taxon>Dikarya</taxon>
        <taxon>Ascomycota</taxon>
        <taxon>Pezizomycotina</taxon>
        <taxon>Sordariomycetes</taxon>
        <taxon>Sordariomycetidae</taxon>
        <taxon>Sordariales</taxon>
        <taxon>Naviculisporaceae</taxon>
        <taxon>Rhypophila</taxon>
    </lineage>
</organism>
<reference evidence="3" key="1">
    <citation type="journal article" date="2023" name="Mol. Phylogenet. Evol.">
        <title>Genome-scale phylogeny and comparative genomics of the fungal order Sordariales.</title>
        <authorList>
            <person name="Hensen N."/>
            <person name="Bonometti L."/>
            <person name="Westerberg I."/>
            <person name="Brannstrom I.O."/>
            <person name="Guillou S."/>
            <person name="Cros-Aarteil S."/>
            <person name="Calhoun S."/>
            <person name="Haridas S."/>
            <person name="Kuo A."/>
            <person name="Mondo S."/>
            <person name="Pangilinan J."/>
            <person name="Riley R."/>
            <person name="LaButti K."/>
            <person name="Andreopoulos B."/>
            <person name="Lipzen A."/>
            <person name="Chen C."/>
            <person name="Yan M."/>
            <person name="Daum C."/>
            <person name="Ng V."/>
            <person name="Clum A."/>
            <person name="Steindorff A."/>
            <person name="Ohm R.A."/>
            <person name="Martin F."/>
            <person name="Silar P."/>
            <person name="Natvig D.O."/>
            <person name="Lalanne C."/>
            <person name="Gautier V."/>
            <person name="Ament-Velasquez S.L."/>
            <person name="Kruys A."/>
            <person name="Hutchinson M.I."/>
            <person name="Powell A.J."/>
            <person name="Barry K."/>
            <person name="Miller A.N."/>
            <person name="Grigoriev I.V."/>
            <person name="Debuchy R."/>
            <person name="Gladieux P."/>
            <person name="Hiltunen Thoren M."/>
            <person name="Johannesson H."/>
        </authorList>
    </citation>
    <scope>NUCLEOTIDE SEQUENCE</scope>
    <source>
        <strain evidence="3">PSN293</strain>
    </source>
</reference>
<evidence type="ECO:0000313" key="3">
    <source>
        <dbReference type="EMBL" id="KAK4212159.1"/>
    </source>
</evidence>
<reference evidence="3" key="2">
    <citation type="submission" date="2023-05" db="EMBL/GenBank/DDBJ databases">
        <authorList>
            <consortium name="Lawrence Berkeley National Laboratory"/>
            <person name="Steindorff A."/>
            <person name="Hensen N."/>
            <person name="Bonometti L."/>
            <person name="Westerberg I."/>
            <person name="Brannstrom I.O."/>
            <person name="Guillou S."/>
            <person name="Cros-Aarteil S."/>
            <person name="Calhoun S."/>
            <person name="Haridas S."/>
            <person name="Kuo A."/>
            <person name="Mondo S."/>
            <person name="Pangilinan J."/>
            <person name="Riley R."/>
            <person name="Labutti K."/>
            <person name="Andreopoulos B."/>
            <person name="Lipzen A."/>
            <person name="Chen C."/>
            <person name="Yanf M."/>
            <person name="Daum C."/>
            <person name="Ng V."/>
            <person name="Clum A."/>
            <person name="Ohm R."/>
            <person name="Martin F."/>
            <person name="Silar P."/>
            <person name="Natvig D."/>
            <person name="Lalanne C."/>
            <person name="Gautier V."/>
            <person name="Ament-Velasquez S.L."/>
            <person name="Kruys A."/>
            <person name="Hutchinson M.I."/>
            <person name="Powell A.J."/>
            <person name="Barry K."/>
            <person name="Miller A.N."/>
            <person name="Grigoriev I.V."/>
            <person name="Debuchy R."/>
            <person name="Gladieux P."/>
            <person name="Thoren M.H."/>
            <person name="Johannesson H."/>
        </authorList>
    </citation>
    <scope>NUCLEOTIDE SEQUENCE</scope>
    <source>
        <strain evidence="3">PSN293</strain>
    </source>
</reference>
<dbReference type="Proteomes" id="UP001301769">
    <property type="component" value="Unassembled WGS sequence"/>
</dbReference>
<evidence type="ECO:0000256" key="2">
    <source>
        <dbReference type="SAM" id="Phobius"/>
    </source>
</evidence>
<sequence>MSLRDPDYGCQAHIKVDNEIGGPGVAASFLFVSWLTIILASILAIHELKIAIKRFKTWLAGRKRARLKARSSSSSQSSPSDSAPVASTQHGDPETATDSLACETNHKETTADLPPKLHKVIQLLGHICDIQVVTALAIIVAGLAQWTRISYYHEIMVTQYFQLTLDSFWAARINYMNFYQIDHVHSGPSPRPHSPSNSNGDVRINGSETTIGSRVPEATYYDDRQPCLQVRRTAVLTACVLAVIWQFRRYFRENVGPQHWNEGPDGPCWSWKAGAGGSVAEEKHTASATQTATADAQSGSFTGARPVQRVLATLMLTINGFILLVVFLLWQWLAIWSYGDGFYPLLWFCYFGFNVWNTISVISLIILNHPLVDHEEMDWGFGQVLPVVLLLAILFVTVDVLIRREPRTLSKPSAHRSEERAEQG</sequence>
<name>A0AAN6Y432_9PEZI</name>
<feature type="transmembrane region" description="Helical" evidence="2">
    <location>
        <begin position="310"/>
        <end position="333"/>
    </location>
</feature>
<feature type="transmembrane region" description="Helical" evidence="2">
    <location>
        <begin position="379"/>
        <end position="402"/>
    </location>
</feature>
<feature type="transmembrane region" description="Helical" evidence="2">
    <location>
        <begin position="25"/>
        <end position="45"/>
    </location>
</feature>
<dbReference type="AlphaFoldDB" id="A0AAN6Y432"/>
<accession>A0AAN6Y432</accession>
<feature type="region of interest" description="Disordered" evidence="1">
    <location>
        <begin position="69"/>
        <end position="98"/>
    </location>
</feature>
<dbReference type="PANTHER" id="PTHR37577">
    <property type="entry name" value="INTEGRAL MEMBRANE PROTEIN"/>
    <property type="match status" value="1"/>
</dbReference>
<dbReference type="PANTHER" id="PTHR37577:SF1">
    <property type="entry name" value="INTEGRAL MEMBRANE PROTEIN"/>
    <property type="match status" value="1"/>
</dbReference>
<gene>
    <name evidence="3" type="ORF">QBC37DRAFT_401804</name>
</gene>
<keyword evidence="4" id="KW-1185">Reference proteome</keyword>
<feature type="region of interest" description="Disordered" evidence="1">
    <location>
        <begin position="186"/>
        <end position="208"/>
    </location>
</feature>
<dbReference type="EMBL" id="MU858133">
    <property type="protein sequence ID" value="KAK4212159.1"/>
    <property type="molecule type" value="Genomic_DNA"/>
</dbReference>
<feature type="compositionally biased region" description="Low complexity" evidence="1">
    <location>
        <begin position="70"/>
        <end position="87"/>
    </location>
</feature>